<evidence type="ECO:0000259" key="2">
    <source>
        <dbReference type="Pfam" id="PF00535"/>
    </source>
</evidence>
<keyword evidence="1" id="KW-0175">Coiled coil</keyword>
<dbReference type="InterPro" id="IPR029044">
    <property type="entry name" value="Nucleotide-diphossugar_trans"/>
</dbReference>
<feature type="domain" description="Glycosyltransferase 2-like" evidence="2">
    <location>
        <begin position="420"/>
        <end position="582"/>
    </location>
</feature>
<dbReference type="EMBL" id="JPGN01000036">
    <property type="protein sequence ID" value="KFI19820.1"/>
    <property type="molecule type" value="Genomic_DNA"/>
</dbReference>
<feature type="coiled-coil region" evidence="1">
    <location>
        <begin position="317"/>
        <end position="358"/>
    </location>
</feature>
<protein>
    <submittedName>
        <fullName evidence="3">Glycosyl transferase</fullName>
    </submittedName>
</protein>
<comment type="caution">
    <text evidence="3">The sequence shown here is derived from an EMBL/GenBank/DDBJ whole genome shotgun (WGS) entry which is preliminary data.</text>
</comment>
<accession>A0A0E2Z892</accession>
<dbReference type="HOGENOM" id="CLU_292842_0_0_6"/>
<dbReference type="GO" id="GO:0016740">
    <property type="term" value="F:transferase activity"/>
    <property type="evidence" value="ECO:0007669"/>
    <property type="project" value="UniProtKB-KW"/>
</dbReference>
<dbReference type="InterPro" id="IPR029063">
    <property type="entry name" value="SAM-dependent_MTases_sf"/>
</dbReference>
<dbReference type="PANTHER" id="PTHR43685">
    <property type="entry name" value="GLYCOSYLTRANSFERASE"/>
    <property type="match status" value="1"/>
</dbReference>
<sequence>MTMTDSSSVVFLLGVPRSGTTLLSWLLNQHRSIYCPPEPWLLLGLESLGQVPADHVADPPLLSSAVAEFLGARRLQSLKRAALSIYQHALEEAGKSVFIDKTPRNYHALDFVQEFLPEGKIIFLVRNPLDVAASFKTSWSVELPKIISNQEDTPFIFDYILGFNRLLDFEENYPVLRVRYEDLVVDPDEQMVRIFKYLKLPPQAINKDLDIQKTSYARSSLGDKRILATPSIHTRSIDAYKGVFKKGKIQTLLNSLGEKSFFKLGYAQQYADACAEFEIMPCHEISSRLLKTAEGYVQRRQRRCSDLQSRGIFEQKIEYLSQQIECLKQQNEIAQKRNQDISNELKSAQRQNSTLNKQLILSRTEKEEFKKQFHSLQNMGLKARLHGDLGYIKKRLKQKIKDGLWHVVQGPPAPPLPRITIVTPVLNGAQFIEATLRSVLVQEYPALEFIIVDGGSTDDTLSIIDSVQNSSDFKDRISCVISEPDGGMYDAIAKGFSRATGEILGYLNADDLLEGGALAAVGSYFSRHPKVAVIYHEDTVLVNGWKYPNVRQPKGINTVDLLNKHILFQDGVFFRREAYQTIGGLRRDLKLAGDYDLWLRLSARFKFIRRSGHVSCFRIRRGQFSENMEAYNEEMERARHDFLSQASRLQILRWEIQKKYLFFSKSIEKISRRHRLFFPLDFSNLPPPPVSLSGTEYGQALSPIDGKLAERFLFSTPDTRFGDKMINYIYLDTRHLIAITYPPIQPAELDRLYKRHYSAPPSSINNPESPSPYRQFEGKRPWEKLLLRLPVERWLSYFFSKDLWLDNTLNELSNTLQSSQINIHSPLRVLDTGCFEGHLLDGIAARKSWRGYGLEPNIQAVEIARGKGHCVWQGRAEDAVEIIPYSYQFDVIFMGQSIEHTDDPVRVLRRLRLLLAPGGVLVVSTPNLDSRQITWFGPTWAHWHAPYHRYIFSRKGLFALARQTGLHPVCFKTFSHCYWTAMSLMQNFIGLGGSVSHTVDFDHPLRLRAQRINFWQQFFWNRIGKGDYCFFVMRDEESG</sequence>
<dbReference type="Pfam" id="PF13489">
    <property type="entry name" value="Methyltransf_23"/>
    <property type="match status" value="1"/>
</dbReference>
<dbReference type="Gene3D" id="3.40.50.150">
    <property type="entry name" value="Vaccinia Virus protein VP39"/>
    <property type="match status" value="1"/>
</dbReference>
<dbReference type="CDD" id="cd06433">
    <property type="entry name" value="GT_2_WfgS_like"/>
    <property type="match status" value="1"/>
</dbReference>
<dbReference type="Proteomes" id="UP000028839">
    <property type="component" value="Unassembled WGS sequence"/>
</dbReference>
<dbReference type="AlphaFoldDB" id="A0A0E2Z892"/>
<evidence type="ECO:0000313" key="3">
    <source>
        <dbReference type="EMBL" id="KFI19820.1"/>
    </source>
</evidence>
<dbReference type="SUPFAM" id="SSF53448">
    <property type="entry name" value="Nucleotide-diphospho-sugar transferases"/>
    <property type="match status" value="1"/>
</dbReference>
<gene>
    <name evidence="3" type="ORF">IB75_06430</name>
</gene>
<dbReference type="InterPro" id="IPR050834">
    <property type="entry name" value="Glycosyltransf_2"/>
</dbReference>
<dbReference type="InterPro" id="IPR001173">
    <property type="entry name" value="Glyco_trans_2-like"/>
</dbReference>
<dbReference type="SUPFAM" id="SSF53335">
    <property type="entry name" value="S-adenosyl-L-methionine-dependent methyltransferases"/>
    <property type="match status" value="1"/>
</dbReference>
<name>A0A0E2Z892_9GAMM</name>
<evidence type="ECO:0000256" key="1">
    <source>
        <dbReference type="SAM" id="Coils"/>
    </source>
</evidence>
<proteinExistence type="predicted"/>
<evidence type="ECO:0000313" key="4">
    <source>
        <dbReference type="Proteomes" id="UP000028839"/>
    </source>
</evidence>
<dbReference type="SUPFAM" id="SSF52540">
    <property type="entry name" value="P-loop containing nucleoside triphosphate hydrolases"/>
    <property type="match status" value="1"/>
</dbReference>
<reference evidence="3 4" key="1">
    <citation type="submission" date="2014-07" db="EMBL/GenBank/DDBJ databases">
        <title>Comparative analysis of Nitrosococcus oceani genome inventories of strains from Pacific and Atlantic gyres.</title>
        <authorList>
            <person name="Lim C.K."/>
            <person name="Wang L."/>
            <person name="Sayavedra-Soto L.A."/>
            <person name="Klotz M.G."/>
        </authorList>
    </citation>
    <scope>NUCLEOTIDE SEQUENCE [LARGE SCALE GENOMIC DNA]</scope>
    <source>
        <strain evidence="3 4">C-27</strain>
    </source>
</reference>
<keyword evidence="3" id="KW-0808">Transferase</keyword>
<dbReference type="InterPro" id="IPR027417">
    <property type="entry name" value="P-loop_NTPase"/>
</dbReference>
<dbReference type="PANTHER" id="PTHR43685:SF11">
    <property type="entry name" value="GLYCOSYLTRANSFERASE TAGX-RELATED"/>
    <property type="match status" value="1"/>
</dbReference>
<dbReference type="Pfam" id="PF13469">
    <property type="entry name" value="Sulfotransfer_3"/>
    <property type="match status" value="1"/>
</dbReference>
<organism evidence="3 4">
    <name type="scientific">Nitrosococcus oceani C-27</name>
    <dbReference type="NCBI Taxonomy" id="314279"/>
    <lineage>
        <taxon>Bacteria</taxon>
        <taxon>Pseudomonadati</taxon>
        <taxon>Pseudomonadota</taxon>
        <taxon>Gammaproteobacteria</taxon>
        <taxon>Chromatiales</taxon>
        <taxon>Chromatiaceae</taxon>
        <taxon>Nitrosococcus</taxon>
    </lineage>
</organism>
<dbReference type="Gene3D" id="3.90.550.10">
    <property type="entry name" value="Spore Coat Polysaccharide Biosynthesis Protein SpsA, Chain A"/>
    <property type="match status" value="1"/>
</dbReference>
<dbReference type="CDD" id="cd02440">
    <property type="entry name" value="AdoMet_MTases"/>
    <property type="match status" value="1"/>
</dbReference>
<dbReference type="Gene3D" id="3.40.50.300">
    <property type="entry name" value="P-loop containing nucleotide triphosphate hydrolases"/>
    <property type="match status" value="1"/>
</dbReference>
<dbReference type="Pfam" id="PF00535">
    <property type="entry name" value="Glycos_transf_2"/>
    <property type="match status" value="1"/>
</dbReference>